<dbReference type="RefSeq" id="WP_212517875.1">
    <property type="nucleotide sequence ID" value="NZ_JAGSOH010000022.1"/>
</dbReference>
<name>A0A941EA53_9ACTN</name>
<feature type="compositionally biased region" description="Polar residues" evidence="1">
    <location>
        <begin position="96"/>
        <end position="108"/>
    </location>
</feature>
<dbReference type="EMBL" id="JAGSOH010000022">
    <property type="protein sequence ID" value="MBR7826728.1"/>
    <property type="molecule type" value="Genomic_DNA"/>
</dbReference>
<proteinExistence type="predicted"/>
<reference evidence="2" key="1">
    <citation type="submission" date="2021-04" db="EMBL/GenBank/DDBJ databases">
        <title>Genome based classification of Actinospica acidithermotolerans sp. nov., an actinobacterium isolated from an Indonesian hot spring.</title>
        <authorList>
            <person name="Kusuma A.B."/>
            <person name="Putra K.E."/>
            <person name="Nafisah S."/>
            <person name="Loh J."/>
            <person name="Nouioui I."/>
            <person name="Goodfellow M."/>
        </authorList>
    </citation>
    <scope>NUCLEOTIDE SEQUENCE</scope>
    <source>
        <strain evidence="2">MGRD01-02</strain>
    </source>
</reference>
<evidence type="ECO:0000313" key="2">
    <source>
        <dbReference type="EMBL" id="MBR7826728.1"/>
    </source>
</evidence>
<feature type="region of interest" description="Disordered" evidence="1">
    <location>
        <begin position="69"/>
        <end position="108"/>
    </location>
</feature>
<feature type="compositionally biased region" description="Polar residues" evidence="1">
    <location>
        <begin position="7"/>
        <end position="16"/>
    </location>
</feature>
<evidence type="ECO:0000313" key="3">
    <source>
        <dbReference type="Proteomes" id="UP000676325"/>
    </source>
</evidence>
<dbReference type="AlphaFoldDB" id="A0A941EA53"/>
<keyword evidence="3" id="KW-1185">Reference proteome</keyword>
<evidence type="ECO:0000256" key="1">
    <source>
        <dbReference type="SAM" id="MobiDB-lite"/>
    </source>
</evidence>
<dbReference type="Proteomes" id="UP000676325">
    <property type="component" value="Unassembled WGS sequence"/>
</dbReference>
<feature type="region of interest" description="Disordered" evidence="1">
    <location>
        <begin position="1"/>
        <end position="36"/>
    </location>
</feature>
<organism evidence="2 3">
    <name type="scientific">Actinospica acidithermotolerans</name>
    <dbReference type="NCBI Taxonomy" id="2828514"/>
    <lineage>
        <taxon>Bacteria</taxon>
        <taxon>Bacillati</taxon>
        <taxon>Actinomycetota</taxon>
        <taxon>Actinomycetes</taxon>
        <taxon>Catenulisporales</taxon>
        <taxon>Actinospicaceae</taxon>
        <taxon>Actinospica</taxon>
    </lineage>
</organism>
<comment type="caution">
    <text evidence="2">The sequence shown here is derived from an EMBL/GenBank/DDBJ whole genome shotgun (WGS) entry which is preliminary data.</text>
</comment>
<sequence length="108" mass="11311">MSRTKPKTSATQSTVRSRAGTPRSRKNPLVSRDSRHSACVAGSFANAFHPLDGTPPAKSAACQRVFASSARSSYGRRRPGRLPASQPASKRDSCPSGANTNVTPPSAS</sequence>
<protein>
    <submittedName>
        <fullName evidence="2">Uncharacterized protein</fullName>
    </submittedName>
</protein>
<accession>A0A941EA53</accession>
<gene>
    <name evidence="2" type="ORF">KDK95_10475</name>
</gene>